<gene>
    <name evidence="3" type="ORF">G7Y89_g5877</name>
</gene>
<accession>A0A8H4RNT5</accession>
<dbReference type="CDD" id="cd10170">
    <property type="entry name" value="ASKHA_NBD_HSP70"/>
    <property type="match status" value="1"/>
</dbReference>
<reference evidence="3 4" key="1">
    <citation type="submission" date="2020-03" db="EMBL/GenBank/DDBJ databases">
        <title>Draft Genome Sequence of Cudoniella acicularis.</title>
        <authorList>
            <person name="Buettner E."/>
            <person name="Kellner H."/>
        </authorList>
    </citation>
    <scope>NUCLEOTIDE SEQUENCE [LARGE SCALE GENOMIC DNA]</scope>
    <source>
        <strain evidence="3 4">DSM 108380</strain>
    </source>
</reference>
<dbReference type="AlphaFoldDB" id="A0A8H4RNT5"/>
<sequence>MAGNQRTQVSTSGGNKESMKLLVAVDFGTTFSGVAYVQTKQHQKQEIIQWWGEGVEGGEKAPTILKYPDGSVPGLGPYQWGFQVDMDDDEGGTRYEWFKLGLYPNLGESDLVKRYPPKTPQVSEVECEKMVVDYLTSIRENFDRHLQRLYRAPIWSSTPKEYIITVPAVWPEKSKDMTRACAEKAGMGRKNKIQIFAEPEAAGIYALDSMKNIDLNVNDTFVLCDAGGGTVDLISYTVKSLTPAPHIKEAAPGSGSLCGSSFLNRIFAEYLDAKFKDLPAFDQGLKDYAMKEFEGRIKRQFTGAENKSFFIAVRRLPNNPRLGINRERLEITGRDLRKIFDPVIKEIVKLVKAQIQATKTKVKAVLLAGGFGRNGYVCSSLQDEVGIETAVLHIENREIEEFTGEYRIEGATVKESQAIPLQYFARKAVDEGPFEPMLIDVFVYEDPANNGPPLYKTEGVEELVKLKANLDCIPTEKLKRERGDDDREYYGGDFDIEMVLNSASLSFKLVHAGKTYDEEAIEAEFV</sequence>
<comment type="caution">
    <text evidence="3">The sequence shown here is derived from an EMBL/GenBank/DDBJ whole genome shotgun (WGS) entry which is preliminary data.</text>
</comment>
<keyword evidence="2" id="KW-0067">ATP-binding</keyword>
<dbReference type="InterPro" id="IPR013126">
    <property type="entry name" value="Hsp_70_fam"/>
</dbReference>
<evidence type="ECO:0000313" key="4">
    <source>
        <dbReference type="Proteomes" id="UP000566819"/>
    </source>
</evidence>
<keyword evidence="4" id="KW-1185">Reference proteome</keyword>
<evidence type="ECO:0000313" key="3">
    <source>
        <dbReference type="EMBL" id="KAF4632245.1"/>
    </source>
</evidence>
<dbReference type="GO" id="GO:0005524">
    <property type="term" value="F:ATP binding"/>
    <property type="evidence" value="ECO:0007669"/>
    <property type="project" value="UniProtKB-KW"/>
</dbReference>
<dbReference type="PANTHER" id="PTHR14187">
    <property type="entry name" value="ALPHA KINASE/ELONGATION FACTOR 2 KINASE"/>
    <property type="match status" value="1"/>
</dbReference>
<protein>
    <recommendedName>
        <fullName evidence="5">Actin-like ATPase domain-containing protein</fullName>
    </recommendedName>
</protein>
<dbReference type="Gene3D" id="3.90.640.10">
    <property type="entry name" value="Actin, Chain A, domain 4"/>
    <property type="match status" value="1"/>
</dbReference>
<evidence type="ECO:0008006" key="5">
    <source>
        <dbReference type="Google" id="ProtNLM"/>
    </source>
</evidence>
<organism evidence="3 4">
    <name type="scientific">Cudoniella acicularis</name>
    <dbReference type="NCBI Taxonomy" id="354080"/>
    <lineage>
        <taxon>Eukaryota</taxon>
        <taxon>Fungi</taxon>
        <taxon>Dikarya</taxon>
        <taxon>Ascomycota</taxon>
        <taxon>Pezizomycotina</taxon>
        <taxon>Leotiomycetes</taxon>
        <taxon>Helotiales</taxon>
        <taxon>Tricladiaceae</taxon>
        <taxon>Cudoniella</taxon>
    </lineage>
</organism>
<dbReference type="GO" id="GO:0140662">
    <property type="term" value="F:ATP-dependent protein folding chaperone"/>
    <property type="evidence" value="ECO:0007669"/>
    <property type="project" value="InterPro"/>
</dbReference>
<dbReference type="SUPFAM" id="SSF53067">
    <property type="entry name" value="Actin-like ATPase domain"/>
    <property type="match status" value="2"/>
</dbReference>
<dbReference type="InterPro" id="IPR043129">
    <property type="entry name" value="ATPase_NBD"/>
</dbReference>
<evidence type="ECO:0000256" key="2">
    <source>
        <dbReference type="ARBA" id="ARBA00022840"/>
    </source>
</evidence>
<dbReference type="OrthoDB" id="2963168at2759"/>
<dbReference type="Gene3D" id="3.30.420.40">
    <property type="match status" value="2"/>
</dbReference>
<keyword evidence="1" id="KW-0547">Nucleotide-binding</keyword>
<dbReference type="Pfam" id="PF00012">
    <property type="entry name" value="HSP70"/>
    <property type="match status" value="1"/>
</dbReference>
<dbReference type="EMBL" id="JAAMPI010000364">
    <property type="protein sequence ID" value="KAF4632245.1"/>
    <property type="molecule type" value="Genomic_DNA"/>
</dbReference>
<evidence type="ECO:0000256" key="1">
    <source>
        <dbReference type="ARBA" id="ARBA00022741"/>
    </source>
</evidence>
<name>A0A8H4RNT5_9HELO</name>
<dbReference type="PANTHER" id="PTHR14187:SF82">
    <property type="entry name" value="FAMILY CHAPERONE, PUTATIVE (AFU_ORTHOLOGUE AFUA_7G08575)-RELATED"/>
    <property type="match status" value="1"/>
</dbReference>
<proteinExistence type="predicted"/>
<dbReference type="Proteomes" id="UP000566819">
    <property type="component" value="Unassembled WGS sequence"/>
</dbReference>